<dbReference type="InterPro" id="IPR040385">
    <property type="entry name" value="RABL6"/>
</dbReference>
<dbReference type="SMART" id="SM00175">
    <property type="entry name" value="RAB"/>
    <property type="match status" value="1"/>
</dbReference>
<dbReference type="Gene3D" id="3.40.50.300">
    <property type="entry name" value="P-loop containing nucleotide triphosphate hydrolases"/>
    <property type="match status" value="1"/>
</dbReference>
<name>A0A4Z2DH33_SCHJA</name>
<feature type="region of interest" description="Disordered" evidence="1">
    <location>
        <begin position="487"/>
        <end position="511"/>
    </location>
</feature>
<dbReference type="Proteomes" id="UP000311919">
    <property type="component" value="Unassembled WGS sequence"/>
</dbReference>
<evidence type="ECO:0000256" key="1">
    <source>
        <dbReference type="SAM" id="MobiDB-lite"/>
    </source>
</evidence>
<comment type="caution">
    <text evidence="2">The sequence shown here is derived from an EMBL/GenBank/DDBJ whole genome shotgun (WGS) entry which is preliminary data.</text>
</comment>
<dbReference type="PANTHER" id="PTHR14932">
    <property type="entry name" value="RAS GTPASE-RELATED"/>
    <property type="match status" value="1"/>
</dbReference>
<organism evidence="2 3">
    <name type="scientific">Schistosoma japonicum</name>
    <name type="common">Blood fluke</name>
    <dbReference type="NCBI Taxonomy" id="6182"/>
    <lineage>
        <taxon>Eukaryota</taxon>
        <taxon>Metazoa</taxon>
        <taxon>Spiralia</taxon>
        <taxon>Lophotrochozoa</taxon>
        <taxon>Platyhelminthes</taxon>
        <taxon>Trematoda</taxon>
        <taxon>Digenea</taxon>
        <taxon>Strigeidida</taxon>
        <taxon>Schistosomatoidea</taxon>
        <taxon>Schistosomatidae</taxon>
        <taxon>Schistosoma</taxon>
    </lineage>
</organism>
<gene>
    <name evidence="2" type="ORF">EWB00_001037</name>
</gene>
<dbReference type="PANTHER" id="PTHR14932:SF1">
    <property type="entry name" value="RAB-LIKE PROTEIN 6"/>
    <property type="match status" value="1"/>
</dbReference>
<dbReference type="AlphaFoldDB" id="A0A4Z2DH33"/>
<dbReference type="SUPFAM" id="SSF52540">
    <property type="entry name" value="P-loop containing nucleoside triphosphate hydrolases"/>
    <property type="match status" value="1"/>
</dbReference>
<keyword evidence="3" id="KW-1185">Reference proteome</keyword>
<dbReference type="GO" id="GO:0005829">
    <property type="term" value="C:cytosol"/>
    <property type="evidence" value="ECO:0007669"/>
    <property type="project" value="TreeGrafter"/>
</dbReference>
<feature type="region of interest" description="Disordered" evidence="1">
    <location>
        <begin position="298"/>
        <end position="327"/>
    </location>
</feature>
<dbReference type="Pfam" id="PF08477">
    <property type="entry name" value="Roc"/>
    <property type="match status" value="1"/>
</dbReference>
<proteinExistence type="predicted"/>
<dbReference type="PRINTS" id="PR00449">
    <property type="entry name" value="RASTRNSFRMNG"/>
</dbReference>
<dbReference type="GO" id="GO:0005634">
    <property type="term" value="C:nucleus"/>
    <property type="evidence" value="ECO:0007669"/>
    <property type="project" value="TreeGrafter"/>
</dbReference>
<dbReference type="OrthoDB" id="207081at2759"/>
<evidence type="ECO:0000313" key="2">
    <source>
        <dbReference type="EMBL" id="TNN15806.1"/>
    </source>
</evidence>
<dbReference type="GO" id="GO:0005525">
    <property type="term" value="F:GTP binding"/>
    <property type="evidence" value="ECO:0007669"/>
    <property type="project" value="InterPro"/>
</dbReference>
<dbReference type="InterPro" id="IPR027417">
    <property type="entry name" value="P-loop_NTPase"/>
</dbReference>
<protein>
    <submittedName>
        <fullName evidence="2">Rab-like protein isoform 1</fullName>
    </submittedName>
</protein>
<feature type="compositionally biased region" description="Basic and acidic residues" evidence="1">
    <location>
        <begin position="303"/>
        <end position="315"/>
    </location>
</feature>
<accession>A0A4Z2DH33</accession>
<evidence type="ECO:0000313" key="3">
    <source>
        <dbReference type="Proteomes" id="UP000311919"/>
    </source>
</evidence>
<dbReference type="PROSITE" id="PS51419">
    <property type="entry name" value="RAB"/>
    <property type="match status" value="1"/>
</dbReference>
<dbReference type="EMBL" id="SKCS01000141">
    <property type="protein sequence ID" value="TNN15806.1"/>
    <property type="molecule type" value="Genomic_DNA"/>
</dbReference>
<sequence>MSSVKKWWDRDDTITKRYSSADIQPINGYLQEKFSRGVDYNLKIVIRGDRNVGKSALLSRLKGEQFKEEYIPTNEIQLANIHWNHQNSQSIIKVEVWDVVDKGKPRSISKGLKFFSRLIKGQSGSNINGQAQTKVEPCLDATFINVYKGAHGVIFIMDMTKSSTFDYVCRELVKIPSKLPVLIMSNFHDLHEQRKITEEQVRTFLDVVTQSTHYDVTSHEKNNELSTDINTQNSLSNTTRLIPVQYCESSMKTGLGLMYVYKFLNIPFLCLQRDVLHYQLKRNYNEMISILSELNPKVGNETPKQHYTDPDETKSTNDLPPICSSSSSPFVIEGSVKTKRATTRTNPLNLSDMYDSKTSHIRMKKSENTNKSTEQLEQIPVVLAFSEEIDPADNEIYYLNNNNNLESPTRSYTFAPSSNNDDSDICGVDGDNLYLTNKNSPHEIIMDELQSDLRLGQSNLSYPHHFNRSKLKVDSTIENSDFLLGQLRKPKSRQNNTEEEDDAFDSKSLTNDNGLSISNENIIILPIDNDALEQFLEDS</sequence>
<dbReference type="STRING" id="6182.A0A4Z2DH33"/>
<reference evidence="2 3" key="1">
    <citation type="submission" date="2019-03" db="EMBL/GenBank/DDBJ databases">
        <title>An improved genome assembly of the fluke Schistosoma japonicum.</title>
        <authorList>
            <person name="Hu W."/>
            <person name="Luo F."/>
            <person name="Yin M."/>
            <person name="Mo X."/>
            <person name="Sun C."/>
            <person name="Wu Q."/>
            <person name="Zhu B."/>
            <person name="Xiang M."/>
            <person name="Wang J."/>
            <person name="Wang Y."/>
            <person name="Zhang T."/>
            <person name="Xu B."/>
            <person name="Zheng H."/>
            <person name="Feng Z."/>
        </authorList>
    </citation>
    <scope>NUCLEOTIDE SEQUENCE [LARGE SCALE GENOMIC DNA]</scope>
    <source>
        <strain evidence="2">HuSjv2</strain>
        <tissue evidence="2">Worms</tissue>
    </source>
</reference>